<dbReference type="HAMAP" id="MF_00614">
    <property type="entry name" value="Fen"/>
    <property type="match status" value="1"/>
</dbReference>
<dbReference type="Gene3D" id="3.40.50.1010">
    <property type="entry name" value="5'-nuclease"/>
    <property type="match status" value="1"/>
</dbReference>
<evidence type="ECO:0000256" key="15">
    <source>
        <dbReference type="SAM" id="Coils"/>
    </source>
</evidence>
<dbReference type="GO" id="GO:0017108">
    <property type="term" value="F:5'-flap endonuclease activity"/>
    <property type="evidence" value="ECO:0007669"/>
    <property type="project" value="UniProtKB-UniRule"/>
</dbReference>
<comment type="similarity">
    <text evidence="14">Belongs to the XPG/RAD2 endonuclease family. FEN1 subfamily.</text>
</comment>
<dbReference type="GO" id="GO:0005730">
    <property type="term" value="C:nucleolus"/>
    <property type="evidence" value="ECO:0007669"/>
    <property type="project" value="UniProtKB-SubCell"/>
</dbReference>
<dbReference type="InterPro" id="IPR023426">
    <property type="entry name" value="Flap_endonuc"/>
</dbReference>
<evidence type="ECO:0000256" key="2">
    <source>
        <dbReference type="ARBA" id="ARBA00022705"/>
    </source>
</evidence>
<sequence>MSGTTVSIDASTALYQFTIAIRESSYFSSLTNSKGESTSHIAGLMNRCIRLLEAGIKPVFVFDSTPPEAKQQTLAKRKELRQEAESSLEKAKEEDDKEAIRKFIGRTVHISKTENESAKQLLRLMGVPVIEAEEEAEAQCAYLVKQGLADAVGTEDADALVFGCGTLLKNLTASNKKILKVELPKVLELLGLTHDEFIDFCILCGCDYCGTLKGIGPKTAYSLIRKYKTLSCILEVKSETLEGFEVAQQYFRNPKVRQVDALPRCEVDIPSLKEFLVTENNFAEDRVNKFLERLLKARTQKTQLSLRSFFSKAPDLARSQSQARRQSERAVSITAVEDTEKDYDGDGGRRLVLVLTLSQPKRATSPLLAFSVFAPRMFAWSRSATCAAERSLRWFSSTPTNTATPRVEKPVPIEVDEALVPEHLRRFICVRHFEPRVTIKRTNPREVGADSVEALIAHACRLQGLTVGPAPTPEEQCQLAGEGLLWPNPLLQRLRAATRDSGGRRLRELWRSSSSHGVSWDALDKLYMAFREARDSSAAAWDKHAPEIADFASKVARQKIADWSKDDQVCPPRLLRKWTHLLYTRWRDRYLHVYGPRMLSRYLKGEVTDRVLLRELNECAAPERGASGLPFATEASEHNPHFVRRVVKNGAEDG</sequence>
<reference evidence="19 20" key="1">
    <citation type="submission" date="2021-06" db="EMBL/GenBank/DDBJ databases">
        <title>Genome sequence of Babesia caballi.</title>
        <authorList>
            <person name="Yamagishi J."/>
            <person name="Kidaka T."/>
            <person name="Ochi A."/>
        </authorList>
    </citation>
    <scope>NUCLEOTIDE SEQUENCE [LARGE SCALE GENOMIC DNA]</scope>
    <source>
        <strain evidence="19">USDA-D6B2</strain>
    </source>
</reference>
<evidence type="ECO:0000256" key="4">
    <source>
        <dbReference type="ARBA" id="ARBA00022723"/>
    </source>
</evidence>
<dbReference type="PRINTS" id="PR00853">
    <property type="entry name" value="XPGRADSUPER"/>
</dbReference>
<evidence type="ECO:0000313" key="20">
    <source>
        <dbReference type="Proteomes" id="UP001497744"/>
    </source>
</evidence>
<dbReference type="SUPFAM" id="SSF88723">
    <property type="entry name" value="PIN domain-like"/>
    <property type="match status" value="1"/>
</dbReference>
<evidence type="ECO:0000256" key="13">
    <source>
        <dbReference type="ARBA" id="ARBA00029382"/>
    </source>
</evidence>
<keyword evidence="3 14" id="KW-0540">Nuclease</keyword>
<keyword evidence="15" id="KW-0175">Coiled coil</keyword>
<dbReference type="InterPro" id="IPR006086">
    <property type="entry name" value="XPG-I_dom"/>
</dbReference>
<dbReference type="Proteomes" id="UP001497744">
    <property type="component" value="Unassembled WGS sequence"/>
</dbReference>
<evidence type="ECO:0000259" key="18">
    <source>
        <dbReference type="SMART" id="SM00485"/>
    </source>
</evidence>
<dbReference type="RefSeq" id="XP_067714344.1">
    <property type="nucleotide sequence ID" value="XM_067858243.1"/>
</dbReference>
<dbReference type="GO" id="GO:0000287">
    <property type="term" value="F:magnesium ion binding"/>
    <property type="evidence" value="ECO:0007669"/>
    <property type="project" value="UniProtKB-UniRule"/>
</dbReference>
<evidence type="ECO:0000256" key="12">
    <source>
        <dbReference type="ARBA" id="ARBA00023242"/>
    </source>
</evidence>
<keyword evidence="4 14" id="KW-0479">Metal-binding</keyword>
<comment type="function">
    <text evidence="13 14">Structure-specific nuclease with 5'-flap endonuclease and 5'-3' exonuclease activities involved in DNA replication and repair. During DNA replication, cleaves the 5'-overhanging flap structure that is generated by displacement synthesis when DNA polymerase encounters the 5'-end of a downstream Okazaki fragment. It enters the flap from the 5'-end and then tracks to cleave the flap base, leaving a nick for ligation. Also involved in the long patch base excision repair (LP-BER) pathway, by cleaving within the apurinic/apyrimidinic (AP) site-terminated flap. Acts as a genome stabilization factor that prevents flaps from equilibrating into structures that lead to duplications and deletions. Also possesses 5'-3' exonuclease activity on nicked or gapped double-stranded DNA, and exhibits RNase H activity. Also involved in replication and repair of rDNA and in repairing mitochondrial DNA.</text>
</comment>
<dbReference type="GO" id="GO:0005654">
    <property type="term" value="C:nucleoplasm"/>
    <property type="evidence" value="ECO:0007669"/>
    <property type="project" value="UniProtKB-SubCell"/>
</dbReference>
<keyword evidence="12 14" id="KW-0539">Nucleus</keyword>
<dbReference type="InterPro" id="IPR006085">
    <property type="entry name" value="XPG_DNA_repair_N"/>
</dbReference>
<accession>A0AAV4LQX5</accession>
<feature type="coiled-coil region" evidence="15">
    <location>
        <begin position="70"/>
        <end position="97"/>
    </location>
</feature>
<evidence type="ECO:0000313" key="19">
    <source>
        <dbReference type="EMBL" id="GIX62275.1"/>
    </source>
</evidence>
<comment type="cofactor">
    <cofactor evidence="14">
        <name>Mg(2+)</name>
        <dbReference type="ChEBI" id="CHEBI:18420"/>
    </cofactor>
    <text evidence="14">Binds 2 magnesium ions per subunit. They probably participate in the reaction catalyzed by the enzyme. May bind an additional third magnesium ion after substrate binding.</text>
</comment>
<dbReference type="GO" id="GO:0008409">
    <property type="term" value="F:5'-3' exonuclease activity"/>
    <property type="evidence" value="ECO:0007669"/>
    <property type="project" value="UniProtKB-UniRule"/>
</dbReference>
<keyword evidence="1 14" id="KW-0597">Phosphoprotein</keyword>
<dbReference type="CDD" id="cd09907">
    <property type="entry name" value="H3TH_FEN1-Euk"/>
    <property type="match status" value="1"/>
</dbReference>
<evidence type="ECO:0000256" key="9">
    <source>
        <dbReference type="ARBA" id="ARBA00022842"/>
    </source>
</evidence>
<evidence type="ECO:0000259" key="17">
    <source>
        <dbReference type="SMART" id="SM00484"/>
    </source>
</evidence>
<dbReference type="Pfam" id="PF00752">
    <property type="entry name" value="XPG_N"/>
    <property type="match status" value="1"/>
</dbReference>
<evidence type="ECO:0000259" key="16">
    <source>
        <dbReference type="SMART" id="SM00475"/>
    </source>
</evidence>
<protein>
    <recommendedName>
        <fullName evidence="14">Flap endonuclease 1</fullName>
        <shortName evidence="14">FEN-1</shortName>
        <ecNumber evidence="14">3.1.-.-</ecNumber>
    </recommendedName>
    <alternativeName>
        <fullName evidence="14">Flap structure-specific endonuclease 1</fullName>
    </alternativeName>
</protein>
<evidence type="ECO:0000256" key="7">
    <source>
        <dbReference type="ARBA" id="ARBA00022801"/>
    </source>
</evidence>
<dbReference type="InterPro" id="IPR036279">
    <property type="entry name" value="5-3_exonuclease_C_sf"/>
</dbReference>
<dbReference type="PANTHER" id="PTHR11081">
    <property type="entry name" value="FLAP ENDONUCLEASE FAMILY MEMBER"/>
    <property type="match status" value="1"/>
</dbReference>
<dbReference type="CDD" id="cd09867">
    <property type="entry name" value="PIN_FEN1"/>
    <property type="match status" value="1"/>
</dbReference>
<comment type="caution">
    <text evidence="19">The sequence shown here is derived from an EMBL/GenBank/DDBJ whole genome shotgun (WGS) entry which is preliminary data.</text>
</comment>
<keyword evidence="7 14" id="KW-0378">Hydrolase</keyword>
<keyword evidence="2 14" id="KW-0235">DNA replication</keyword>
<evidence type="ECO:0000256" key="3">
    <source>
        <dbReference type="ARBA" id="ARBA00022722"/>
    </source>
</evidence>
<dbReference type="InterPro" id="IPR008918">
    <property type="entry name" value="HhH2"/>
</dbReference>
<feature type="domain" description="XPG-I" evidence="17">
    <location>
        <begin position="123"/>
        <end position="192"/>
    </location>
</feature>
<evidence type="ECO:0000256" key="14">
    <source>
        <dbReference type="HAMAP-Rule" id="MF_03140"/>
    </source>
</evidence>
<comment type="subcellular location">
    <subcellularLocation>
        <location evidence="14">Nucleus</location>
        <location evidence="14">Nucleolus</location>
    </subcellularLocation>
    <subcellularLocation>
        <location evidence="14">Nucleus</location>
        <location evidence="14">Nucleoplasm</location>
    </subcellularLocation>
    <subcellularLocation>
        <location evidence="14">Mitochondrion</location>
    </subcellularLocation>
    <text evidence="14">Resides mostly in the nucleoli and relocalizes to the nucleoplasm upon DNA damage.</text>
</comment>
<dbReference type="Pfam" id="PF00867">
    <property type="entry name" value="XPG_I"/>
    <property type="match status" value="1"/>
</dbReference>
<organism evidence="19 20">
    <name type="scientific">Babesia caballi</name>
    <dbReference type="NCBI Taxonomy" id="5871"/>
    <lineage>
        <taxon>Eukaryota</taxon>
        <taxon>Sar</taxon>
        <taxon>Alveolata</taxon>
        <taxon>Apicomplexa</taxon>
        <taxon>Aconoidasida</taxon>
        <taxon>Piroplasmida</taxon>
        <taxon>Babesiidae</taxon>
        <taxon>Babesia</taxon>
    </lineage>
</organism>
<keyword evidence="6 14" id="KW-0227">DNA damage</keyword>
<dbReference type="GO" id="GO:0043137">
    <property type="term" value="P:DNA replication, removal of RNA primer"/>
    <property type="evidence" value="ECO:0007669"/>
    <property type="project" value="UniProtKB-UniRule"/>
</dbReference>
<dbReference type="SMART" id="SM00484">
    <property type="entry name" value="XPGI"/>
    <property type="match status" value="1"/>
</dbReference>
<dbReference type="GeneID" id="94193756"/>
<gene>
    <name evidence="19" type="ORF">BcabD6B2_17100</name>
</gene>
<dbReference type="FunFam" id="3.40.50.1010:FF:000016">
    <property type="entry name" value="Flap endonuclease 1"/>
    <property type="match status" value="1"/>
</dbReference>
<dbReference type="SUPFAM" id="SSF47807">
    <property type="entry name" value="5' to 3' exonuclease, C-terminal subdomain"/>
    <property type="match status" value="1"/>
</dbReference>
<evidence type="ECO:0000256" key="10">
    <source>
        <dbReference type="ARBA" id="ARBA00023128"/>
    </source>
</evidence>
<keyword evidence="20" id="KW-1185">Reference proteome</keyword>
<dbReference type="InterPro" id="IPR029060">
    <property type="entry name" value="PIN-like_dom_sf"/>
</dbReference>
<proteinExistence type="inferred from homology"/>
<dbReference type="EMBL" id="BPLF01000001">
    <property type="protein sequence ID" value="GIX62275.1"/>
    <property type="molecule type" value="Genomic_DNA"/>
</dbReference>
<dbReference type="GO" id="GO:0005739">
    <property type="term" value="C:mitochondrion"/>
    <property type="evidence" value="ECO:0007669"/>
    <property type="project" value="UniProtKB-SubCell"/>
</dbReference>
<keyword evidence="5 14" id="KW-0255">Endonuclease</keyword>
<keyword evidence="10 14" id="KW-0496">Mitochondrion</keyword>
<keyword evidence="8 14" id="KW-0269">Exonuclease</keyword>
<dbReference type="AlphaFoldDB" id="A0AAV4LQX5"/>
<dbReference type="Gene3D" id="1.10.150.20">
    <property type="entry name" value="5' to 3' exonuclease, C-terminal subdomain"/>
    <property type="match status" value="1"/>
</dbReference>
<dbReference type="InterPro" id="IPR006084">
    <property type="entry name" value="XPG/Rad2"/>
</dbReference>
<evidence type="ECO:0000256" key="6">
    <source>
        <dbReference type="ARBA" id="ARBA00022763"/>
    </source>
</evidence>
<evidence type="ECO:0000256" key="8">
    <source>
        <dbReference type="ARBA" id="ARBA00022839"/>
    </source>
</evidence>
<dbReference type="EC" id="3.1.-.-" evidence="14"/>
<evidence type="ECO:0000256" key="5">
    <source>
        <dbReference type="ARBA" id="ARBA00022759"/>
    </source>
</evidence>
<dbReference type="SMART" id="SM00485">
    <property type="entry name" value="XPGN"/>
    <property type="match status" value="1"/>
</dbReference>
<feature type="domain" description="XPG N-terminal" evidence="18">
    <location>
        <begin position="1"/>
        <end position="84"/>
    </location>
</feature>
<keyword evidence="11 14" id="KW-0234">DNA repair</keyword>
<dbReference type="GO" id="GO:0006284">
    <property type="term" value="P:base-excision repair"/>
    <property type="evidence" value="ECO:0007669"/>
    <property type="project" value="UniProtKB-UniRule"/>
</dbReference>
<feature type="domain" description="5'-3' exonuclease" evidence="16">
    <location>
        <begin position="25"/>
        <end position="278"/>
    </location>
</feature>
<dbReference type="SMART" id="SM00279">
    <property type="entry name" value="HhH2"/>
    <property type="match status" value="1"/>
</dbReference>
<dbReference type="PANTHER" id="PTHR11081:SF9">
    <property type="entry name" value="FLAP ENDONUCLEASE 1"/>
    <property type="match status" value="1"/>
</dbReference>
<evidence type="ECO:0000256" key="1">
    <source>
        <dbReference type="ARBA" id="ARBA00022553"/>
    </source>
</evidence>
<dbReference type="InterPro" id="IPR002421">
    <property type="entry name" value="5-3_exonuclease"/>
</dbReference>
<evidence type="ECO:0000256" key="11">
    <source>
        <dbReference type="ARBA" id="ARBA00023204"/>
    </source>
</evidence>
<keyword evidence="9 14" id="KW-0460">Magnesium</keyword>
<dbReference type="SMART" id="SM00475">
    <property type="entry name" value="53EXOc"/>
    <property type="match status" value="1"/>
</dbReference>
<name>A0AAV4LQX5_BABCB</name>
<dbReference type="GO" id="GO:0003677">
    <property type="term" value="F:DNA binding"/>
    <property type="evidence" value="ECO:0007669"/>
    <property type="project" value="UniProtKB-UniRule"/>
</dbReference>